<dbReference type="RefSeq" id="WP_307321928.1">
    <property type="nucleotide sequence ID" value="NZ_JAUSUG010000002.1"/>
</dbReference>
<evidence type="ECO:0000259" key="2">
    <source>
        <dbReference type="SMART" id="SM00507"/>
    </source>
</evidence>
<dbReference type="Gene3D" id="1.10.30.50">
    <property type="match status" value="1"/>
</dbReference>
<evidence type="ECO:0000256" key="1">
    <source>
        <dbReference type="SAM" id="Coils"/>
    </source>
</evidence>
<sequence>MLHKGEGRKALSKQDMDYQITQILDLVRRTEVIHLNTMGIDGQKISASTLRNVYTPNERQAMLEQLLSLNSGSPSSITKRLNRTSYPIKATKSFTEHTVSEEDRELIDNILSLAKEFDIKVIAGFEDVPLNKPKKLSVLMTSELEVLLELIREEIQDKGSQQMVSKILHLADEISVEVIPGFEDIDLLSISEKELRRYSRTEHDLMLRYLWQQKEDNEVVDQILELVEKLDIDYLPTFNLNFMKITINELRNKITKAERLAILQELKSLSNQQKIDGKNYPDSLNYNTSRQTTEAHFGNSELQRKIILKVNELGISSLPDFPALDFLTLTMKDLEDYTEPELKMLLAELHSYEMSSMEIDRIIFLAKEMNLQELPDFDIDFQTITDHELRYVNSKEDRELIITTLERLFDQTVSNPTDLDLINPLEVIEKYRSGAIIEEEDEKGQENSNNEWRKNIPGVMKLNIRSWNTDSLDEFYRKAKDLMNSYQGGKELETIRAFVCDLSEIVFEQKQEEEDEEDWREGEGDDDGVSAAILSLVEMIILPHHEVLERIEERGGQILFSDIWSQPFNDTLKNAVKDRDGWACVICGADKGLHVHHKIPRKFGGVNHKDNLVTLCHSCHPAIETADIKHAYTKCLANYWKNRNKRMIMPVAENKTQLKQEVEASLDSLVVALSNRKEDKLVEEVLGVMKRLEVIFYD</sequence>
<gene>
    <name evidence="3" type="ORF">J2S74_000744</name>
</gene>
<dbReference type="Pfam" id="PF01844">
    <property type="entry name" value="HNH"/>
    <property type="match status" value="1"/>
</dbReference>
<feature type="domain" description="HNH nuclease" evidence="2">
    <location>
        <begin position="571"/>
        <end position="621"/>
    </location>
</feature>
<accession>A0ABT9ZQ55</accession>
<dbReference type="Proteomes" id="UP001230005">
    <property type="component" value="Unassembled WGS sequence"/>
</dbReference>
<evidence type="ECO:0000313" key="4">
    <source>
        <dbReference type="Proteomes" id="UP001230005"/>
    </source>
</evidence>
<comment type="caution">
    <text evidence="3">The sequence shown here is derived from an EMBL/GenBank/DDBJ whole genome shotgun (WGS) entry which is preliminary data.</text>
</comment>
<organism evidence="3 4">
    <name type="scientific">Evansella vedderi</name>
    <dbReference type="NCBI Taxonomy" id="38282"/>
    <lineage>
        <taxon>Bacteria</taxon>
        <taxon>Bacillati</taxon>
        <taxon>Bacillota</taxon>
        <taxon>Bacilli</taxon>
        <taxon>Bacillales</taxon>
        <taxon>Bacillaceae</taxon>
        <taxon>Evansella</taxon>
    </lineage>
</organism>
<proteinExistence type="predicted"/>
<dbReference type="InterPro" id="IPR003615">
    <property type="entry name" value="HNH_nuc"/>
</dbReference>
<name>A0ABT9ZQ55_9BACI</name>
<keyword evidence="1" id="KW-0175">Coiled coil</keyword>
<dbReference type="SMART" id="SM00507">
    <property type="entry name" value="HNHc"/>
    <property type="match status" value="1"/>
</dbReference>
<dbReference type="CDD" id="cd00085">
    <property type="entry name" value="HNHc"/>
    <property type="match status" value="1"/>
</dbReference>
<dbReference type="InterPro" id="IPR002711">
    <property type="entry name" value="HNH"/>
</dbReference>
<keyword evidence="4" id="KW-1185">Reference proteome</keyword>
<feature type="coiled-coil region" evidence="1">
    <location>
        <begin position="240"/>
        <end position="267"/>
    </location>
</feature>
<reference evidence="3 4" key="1">
    <citation type="submission" date="2023-07" db="EMBL/GenBank/DDBJ databases">
        <title>Genomic Encyclopedia of Type Strains, Phase IV (KMG-IV): sequencing the most valuable type-strain genomes for metagenomic binning, comparative biology and taxonomic classification.</title>
        <authorList>
            <person name="Goeker M."/>
        </authorList>
    </citation>
    <scope>NUCLEOTIDE SEQUENCE [LARGE SCALE GENOMIC DNA]</scope>
    <source>
        <strain evidence="3 4">DSM 9768</strain>
    </source>
</reference>
<dbReference type="EMBL" id="JAUSUG010000002">
    <property type="protein sequence ID" value="MDQ0253372.1"/>
    <property type="molecule type" value="Genomic_DNA"/>
</dbReference>
<evidence type="ECO:0000313" key="3">
    <source>
        <dbReference type="EMBL" id="MDQ0253372.1"/>
    </source>
</evidence>
<protein>
    <recommendedName>
        <fullName evidence="2">HNH nuclease domain-containing protein</fullName>
    </recommendedName>
</protein>